<gene>
    <name evidence="1" type="ORF">S01H1_60506</name>
</gene>
<protein>
    <submittedName>
        <fullName evidence="1">Uncharacterized protein</fullName>
    </submittedName>
</protein>
<reference evidence="1" key="1">
    <citation type="journal article" date="2014" name="Front. Microbiol.">
        <title>High frequency of phylogenetically diverse reductive dehalogenase-homologous genes in deep subseafloor sedimentary metagenomes.</title>
        <authorList>
            <person name="Kawai M."/>
            <person name="Futagami T."/>
            <person name="Toyoda A."/>
            <person name="Takaki Y."/>
            <person name="Nishi S."/>
            <person name="Hori S."/>
            <person name="Arai W."/>
            <person name="Tsubouchi T."/>
            <person name="Morono Y."/>
            <person name="Uchiyama I."/>
            <person name="Ito T."/>
            <person name="Fujiyama A."/>
            <person name="Inagaki F."/>
            <person name="Takami H."/>
        </authorList>
    </citation>
    <scope>NUCLEOTIDE SEQUENCE</scope>
    <source>
        <strain evidence="1">Expedition CK06-06</strain>
    </source>
</reference>
<dbReference type="SUPFAM" id="SSF52540">
    <property type="entry name" value="P-loop containing nucleoside triphosphate hydrolases"/>
    <property type="match status" value="2"/>
</dbReference>
<dbReference type="EMBL" id="BARS01039629">
    <property type="protein sequence ID" value="GAG21131.1"/>
    <property type="molecule type" value="Genomic_DNA"/>
</dbReference>
<name>X0X839_9ZZZZ</name>
<evidence type="ECO:0000313" key="1">
    <source>
        <dbReference type="EMBL" id="GAG21131.1"/>
    </source>
</evidence>
<dbReference type="AlphaFoldDB" id="X0X839"/>
<dbReference type="Gene3D" id="3.40.50.11180">
    <property type="match status" value="1"/>
</dbReference>
<sequence length="254" mass="29484">IRPSIRQFDVLSQRSFGELADVWLMPVRETILEEANIHQVTEQIREQSKQMMLPPHKAEELVEVLNQFHVSAETERLLPYLYPRLDTMFDYLPKDSLIFLHDFDEIQREHNDFLMKAEECCEKCVEQEQFAPSISHCYLSSEQISTMLDSFQAVYLDEVGLSLSDESSVSFKTYANEGIRKELINFTSTQAMLSPLVERIRTWQEEGNNVLFICHSLSEAQKLIQLLEEYSVPSKLLSGEQFDGQTFLPYAETV</sequence>
<organism evidence="1">
    <name type="scientific">marine sediment metagenome</name>
    <dbReference type="NCBI Taxonomy" id="412755"/>
    <lineage>
        <taxon>unclassified sequences</taxon>
        <taxon>metagenomes</taxon>
        <taxon>ecological metagenomes</taxon>
    </lineage>
</organism>
<proteinExistence type="predicted"/>
<accession>X0X839</accession>
<feature type="non-terminal residue" evidence="1">
    <location>
        <position position="254"/>
    </location>
</feature>
<feature type="non-terminal residue" evidence="1">
    <location>
        <position position="1"/>
    </location>
</feature>
<dbReference type="InterPro" id="IPR027417">
    <property type="entry name" value="P-loop_NTPase"/>
</dbReference>
<comment type="caution">
    <text evidence="1">The sequence shown here is derived from an EMBL/GenBank/DDBJ whole genome shotgun (WGS) entry which is preliminary data.</text>
</comment>